<gene>
    <name evidence="12" type="ORF">SMRZ_LOCUS20112</name>
</gene>
<evidence type="ECO:0000256" key="2">
    <source>
        <dbReference type="ARBA" id="ARBA00004240"/>
    </source>
</evidence>
<comment type="subcellular location">
    <subcellularLocation>
        <location evidence="2">Endoplasmic reticulum</location>
    </subcellularLocation>
    <subcellularLocation>
        <location evidence="1">Golgi apparatus</location>
        <location evidence="1">cis-Golgi network</location>
    </subcellularLocation>
</comment>
<feature type="compositionally biased region" description="Low complexity" evidence="11">
    <location>
        <begin position="308"/>
        <end position="318"/>
    </location>
</feature>
<dbReference type="InterPro" id="IPR019787">
    <property type="entry name" value="Znf_PHD-finger"/>
</dbReference>
<organism evidence="12 13">
    <name type="scientific">Schistosoma margrebowiei</name>
    <dbReference type="NCBI Taxonomy" id="48269"/>
    <lineage>
        <taxon>Eukaryota</taxon>
        <taxon>Metazoa</taxon>
        <taxon>Spiralia</taxon>
        <taxon>Lophotrochozoa</taxon>
        <taxon>Platyhelminthes</taxon>
        <taxon>Trematoda</taxon>
        <taxon>Digenea</taxon>
        <taxon>Strigeidida</taxon>
        <taxon>Schistosomatoidea</taxon>
        <taxon>Schistosomatidae</taxon>
        <taxon>Schistosoma</taxon>
    </lineage>
</organism>
<accession>A0A183MVP0</accession>
<dbReference type="CDD" id="cd14942">
    <property type="entry name" value="TRAPPC3_bet3"/>
    <property type="match status" value="1"/>
</dbReference>
<name>A0A183MVP0_9TREM</name>
<dbReference type="Proteomes" id="UP000277204">
    <property type="component" value="Unassembled WGS sequence"/>
</dbReference>
<feature type="region of interest" description="Disordered" evidence="11">
    <location>
        <begin position="212"/>
        <end position="249"/>
    </location>
</feature>
<keyword evidence="7" id="KW-0256">Endoplasmic reticulum</keyword>
<dbReference type="EMBL" id="UZAI01018185">
    <property type="protein sequence ID" value="VDP34263.1"/>
    <property type="molecule type" value="Genomic_DNA"/>
</dbReference>
<dbReference type="SMART" id="SM00249">
    <property type="entry name" value="PHD"/>
    <property type="match status" value="1"/>
</dbReference>
<dbReference type="InterPro" id="IPR024096">
    <property type="entry name" value="NO_sig/Golgi_transp_ligand-bd"/>
</dbReference>
<dbReference type="InterPro" id="IPR007194">
    <property type="entry name" value="TRAPP_component"/>
</dbReference>
<evidence type="ECO:0000256" key="5">
    <source>
        <dbReference type="ARBA" id="ARBA00022723"/>
    </source>
</evidence>
<feature type="compositionally biased region" description="Polar residues" evidence="11">
    <location>
        <begin position="222"/>
        <end position="240"/>
    </location>
</feature>
<evidence type="ECO:0000256" key="11">
    <source>
        <dbReference type="SAM" id="MobiDB-lite"/>
    </source>
</evidence>
<feature type="region of interest" description="Disordered" evidence="11">
    <location>
        <begin position="291"/>
        <end position="319"/>
    </location>
</feature>
<dbReference type="GO" id="GO:0030008">
    <property type="term" value="C:TRAPP complex"/>
    <property type="evidence" value="ECO:0007669"/>
    <property type="project" value="InterPro"/>
</dbReference>
<dbReference type="Pfam" id="PF04051">
    <property type="entry name" value="TRAPP"/>
    <property type="match status" value="1"/>
</dbReference>
<feature type="compositionally biased region" description="Low complexity" evidence="11">
    <location>
        <begin position="680"/>
        <end position="698"/>
    </location>
</feature>
<dbReference type="InterPro" id="IPR013083">
    <property type="entry name" value="Znf_RING/FYVE/PHD"/>
</dbReference>
<dbReference type="GO" id="GO:0005783">
    <property type="term" value="C:endoplasmic reticulum"/>
    <property type="evidence" value="ECO:0007669"/>
    <property type="project" value="UniProtKB-SubCell"/>
</dbReference>
<dbReference type="PROSITE" id="PS50016">
    <property type="entry name" value="ZF_PHD_2"/>
    <property type="match status" value="1"/>
</dbReference>
<dbReference type="Gene3D" id="3.30.40.10">
    <property type="entry name" value="Zinc/RING finger domain, C3HC4 (zinc finger)"/>
    <property type="match status" value="1"/>
</dbReference>
<keyword evidence="9" id="KW-0931">ER-Golgi transport</keyword>
<evidence type="ECO:0000256" key="1">
    <source>
        <dbReference type="ARBA" id="ARBA00004222"/>
    </source>
</evidence>
<dbReference type="InterPro" id="IPR016721">
    <property type="entry name" value="Bet3"/>
</dbReference>
<dbReference type="SUPFAM" id="SSF57903">
    <property type="entry name" value="FYVE/PHD zinc finger"/>
    <property type="match status" value="1"/>
</dbReference>
<dbReference type="SUPFAM" id="SSF111126">
    <property type="entry name" value="Ligand-binding domain in the NO signalling and Golgi transport"/>
    <property type="match status" value="1"/>
</dbReference>
<dbReference type="GO" id="GO:0008270">
    <property type="term" value="F:zinc ion binding"/>
    <property type="evidence" value="ECO:0007669"/>
    <property type="project" value="UniProtKB-KW"/>
</dbReference>
<dbReference type="Gene3D" id="3.30.1380.20">
    <property type="entry name" value="Trafficking protein particle complex subunit 3"/>
    <property type="match status" value="1"/>
</dbReference>
<evidence type="ECO:0000256" key="6">
    <source>
        <dbReference type="ARBA" id="ARBA00022771"/>
    </source>
</evidence>
<keyword evidence="10" id="KW-0333">Golgi apparatus</keyword>
<dbReference type="GO" id="GO:0048193">
    <property type="term" value="P:Golgi vesicle transport"/>
    <property type="evidence" value="ECO:0007669"/>
    <property type="project" value="InterPro"/>
</dbReference>
<evidence type="ECO:0000256" key="9">
    <source>
        <dbReference type="ARBA" id="ARBA00022892"/>
    </source>
</evidence>
<proteinExistence type="inferred from homology"/>
<protein>
    <submittedName>
        <fullName evidence="12">Uncharacterized protein</fullName>
    </submittedName>
</protein>
<comment type="similarity">
    <text evidence="3">Belongs to the TRAPP small subunits family. BET3 subfamily.</text>
</comment>
<dbReference type="GO" id="GO:0005794">
    <property type="term" value="C:Golgi apparatus"/>
    <property type="evidence" value="ECO:0007669"/>
    <property type="project" value="UniProtKB-SubCell"/>
</dbReference>
<evidence type="ECO:0000313" key="12">
    <source>
        <dbReference type="EMBL" id="VDP34263.1"/>
    </source>
</evidence>
<evidence type="ECO:0000256" key="10">
    <source>
        <dbReference type="ARBA" id="ARBA00023034"/>
    </source>
</evidence>
<feature type="region of interest" description="Disordered" evidence="11">
    <location>
        <begin position="679"/>
        <end position="698"/>
    </location>
</feature>
<dbReference type="InterPro" id="IPR019786">
    <property type="entry name" value="Zinc_finger_PHD-type_CS"/>
</dbReference>
<reference evidence="12 13" key="1">
    <citation type="submission" date="2018-11" db="EMBL/GenBank/DDBJ databases">
        <authorList>
            <consortium name="Pathogen Informatics"/>
        </authorList>
    </citation>
    <scope>NUCLEOTIDE SEQUENCE [LARGE SCALE GENOMIC DNA]</scope>
    <source>
        <strain evidence="12 13">Zambia</strain>
    </source>
</reference>
<keyword evidence="6" id="KW-0863">Zinc-finger</keyword>
<keyword evidence="5" id="KW-0479">Metal-binding</keyword>
<keyword evidence="8" id="KW-0862">Zinc</keyword>
<dbReference type="STRING" id="48269.A0A183MVP0"/>
<dbReference type="InterPro" id="IPR001965">
    <property type="entry name" value="Znf_PHD"/>
</dbReference>
<keyword evidence="13" id="KW-1185">Reference proteome</keyword>
<evidence type="ECO:0000256" key="3">
    <source>
        <dbReference type="ARBA" id="ARBA00006218"/>
    </source>
</evidence>
<keyword evidence="4" id="KW-0813">Transport</keyword>
<dbReference type="PROSITE" id="PS01359">
    <property type="entry name" value="ZF_PHD_1"/>
    <property type="match status" value="1"/>
</dbReference>
<sequence length="784" mass="84504">MARQSRGSESKRVTAELFTLTYGALVANIVRDFDTDAEINEQLDKIGFNIGLKLVEDYLARGNPGRCNDFKETAEAIVKGFKIFLGITPTICKFSSAGDEFSLVLENNPLTEFVDLPAEHQNLLYSNVQLEVEARFVQDQLRAMALNPQYSHTTTPIIEAWLIKALRLVHSKKSGDRDKLRKFYKEACENEAQVVHMTIAEALREPRESITTNYESNDRDTSTSTHSMQRTRVAQSVNDPSQSTSSSICTTTTNNIVTNDSMNTNSSGTSMFTTTSTSNPDRIISSTTTATTNNNITSGIPTSPVIGTTTHSSNSTTNRANKRNKVAFFNIFDVASSTPNSSSISNTPVVSKNNTAQRSLSQLDNTLSIESVDFSNTTIQLCNISSVNDNNQEITMDSVIDNTGTTNNISIHSNLSNPIIDLTFTDNETASISSSLAINTSTSANTVAVTLPLSEDKQMATGKVMNPPTVNTTTTTSTIITTPTTYIPTVSSVSPQPPSLSSPVVTVINALTKSSQDNSSFNTTTNNNNARLLAASLVADLVCRLCGRLSQQPQLEPDNKTLNANVLVECIKCGSLYHQLCHQPLILMSTPKQQWLCINCSITTTTNTTIFNPSFVSSVSALTSISCTATSSSNSLLTTLAISANSTCVNSMSTDPMIPCSVIQSDGDILSKDVTMITDNNNSNNNNNNNNEYSFSSSTHHSSVVLSNPVQFQSRGTTSTGITPQTSSLPVCTTTTSTTTNNNSVTTVSLTTSASTVNVGARKRKPAFTSSLSGLPRKLKDDYN</sequence>
<evidence type="ECO:0000256" key="4">
    <source>
        <dbReference type="ARBA" id="ARBA00022448"/>
    </source>
</evidence>
<evidence type="ECO:0000256" key="7">
    <source>
        <dbReference type="ARBA" id="ARBA00022824"/>
    </source>
</evidence>
<evidence type="ECO:0000313" key="13">
    <source>
        <dbReference type="Proteomes" id="UP000277204"/>
    </source>
</evidence>
<dbReference type="AlphaFoldDB" id="A0A183MVP0"/>
<dbReference type="PANTHER" id="PTHR13048">
    <property type="entry name" value="TRAFFICKING PROTEIN PARTICLE COMPLEX SUBUNIT 3"/>
    <property type="match status" value="1"/>
</dbReference>
<evidence type="ECO:0000256" key="8">
    <source>
        <dbReference type="ARBA" id="ARBA00022833"/>
    </source>
</evidence>
<dbReference type="InterPro" id="IPR011011">
    <property type="entry name" value="Znf_FYVE_PHD"/>
</dbReference>